<dbReference type="PANTHER" id="PTHR24064">
    <property type="entry name" value="SOLUTE CARRIER FAMILY 22 MEMBER"/>
    <property type="match status" value="1"/>
</dbReference>
<proteinExistence type="predicted"/>
<dbReference type="eggNOG" id="KOG0255">
    <property type="taxonomic scope" value="Eukaryota"/>
</dbReference>
<evidence type="ECO:0000259" key="6">
    <source>
        <dbReference type="PROSITE" id="PS50850"/>
    </source>
</evidence>
<evidence type="ECO:0000313" key="7">
    <source>
        <dbReference type="EMBL" id="ESO04946.1"/>
    </source>
</evidence>
<evidence type="ECO:0000256" key="3">
    <source>
        <dbReference type="ARBA" id="ARBA00022989"/>
    </source>
</evidence>
<dbReference type="InterPro" id="IPR005828">
    <property type="entry name" value="MFS_sugar_transport-like"/>
</dbReference>
<dbReference type="EMBL" id="KB096411">
    <property type="protein sequence ID" value="ESO04946.1"/>
    <property type="molecule type" value="Genomic_DNA"/>
</dbReference>
<dbReference type="GO" id="GO:0016020">
    <property type="term" value="C:membrane"/>
    <property type="evidence" value="ECO:0007669"/>
    <property type="project" value="UniProtKB-SubCell"/>
</dbReference>
<feature type="transmembrane region" description="Helical" evidence="5">
    <location>
        <begin position="278"/>
        <end position="299"/>
    </location>
</feature>
<keyword evidence="4 5" id="KW-0472">Membrane</keyword>
<keyword evidence="2 5" id="KW-0812">Transmembrane</keyword>
<dbReference type="RefSeq" id="XP_009016879.1">
    <property type="nucleotide sequence ID" value="XM_009018631.1"/>
</dbReference>
<feature type="transmembrane region" description="Helical" evidence="5">
    <location>
        <begin position="88"/>
        <end position="108"/>
    </location>
</feature>
<dbReference type="PROSITE" id="PS00216">
    <property type="entry name" value="SUGAR_TRANSPORT_1"/>
    <property type="match status" value="1"/>
</dbReference>
<evidence type="ECO:0000256" key="1">
    <source>
        <dbReference type="ARBA" id="ARBA00004141"/>
    </source>
</evidence>
<dbReference type="EMBL" id="AMQM01003991">
    <property type="status" value="NOT_ANNOTATED_CDS"/>
    <property type="molecule type" value="Genomic_DNA"/>
</dbReference>
<evidence type="ECO:0000256" key="4">
    <source>
        <dbReference type="ARBA" id="ARBA00023136"/>
    </source>
</evidence>
<feature type="transmembrane region" description="Helical" evidence="5">
    <location>
        <begin position="139"/>
        <end position="161"/>
    </location>
</feature>
<keyword evidence="3 5" id="KW-1133">Transmembrane helix</keyword>
<feature type="transmembrane region" description="Helical" evidence="5">
    <location>
        <begin position="173"/>
        <end position="195"/>
    </location>
</feature>
<dbReference type="CDD" id="cd17317">
    <property type="entry name" value="MFS_SLC22"/>
    <property type="match status" value="1"/>
</dbReference>
<keyword evidence="9" id="KW-1185">Reference proteome</keyword>
<dbReference type="OrthoDB" id="5141738at2759"/>
<feature type="transmembrane region" description="Helical" evidence="5">
    <location>
        <begin position="311"/>
        <end position="332"/>
    </location>
</feature>
<organism evidence="8 9">
    <name type="scientific">Helobdella robusta</name>
    <name type="common">Californian leech</name>
    <dbReference type="NCBI Taxonomy" id="6412"/>
    <lineage>
        <taxon>Eukaryota</taxon>
        <taxon>Metazoa</taxon>
        <taxon>Spiralia</taxon>
        <taxon>Lophotrochozoa</taxon>
        <taxon>Annelida</taxon>
        <taxon>Clitellata</taxon>
        <taxon>Hirudinea</taxon>
        <taxon>Rhynchobdellida</taxon>
        <taxon>Glossiphoniidae</taxon>
        <taxon>Helobdella</taxon>
    </lineage>
</organism>
<dbReference type="Gene3D" id="1.20.1250.20">
    <property type="entry name" value="MFS general substrate transporter like domains"/>
    <property type="match status" value="1"/>
</dbReference>
<name>T1EFB0_HELRO</name>
<dbReference type="SUPFAM" id="SSF103473">
    <property type="entry name" value="MFS general substrate transporter"/>
    <property type="match status" value="1"/>
</dbReference>
<feature type="domain" description="Major facilitator superfamily (MFS) profile" evidence="6">
    <location>
        <begin position="44"/>
        <end position="452"/>
    </location>
</feature>
<feature type="transmembrane region" description="Helical" evidence="5">
    <location>
        <begin position="400"/>
        <end position="419"/>
    </location>
</feature>
<dbReference type="HOGENOM" id="CLU_001265_33_7_1"/>
<dbReference type="AlphaFoldDB" id="T1EFB0"/>
<dbReference type="KEGG" id="hro:HELRODRAFT_111410"/>
<dbReference type="InterPro" id="IPR020846">
    <property type="entry name" value="MFS_dom"/>
</dbReference>
<protein>
    <recommendedName>
        <fullName evidence="6">Major facilitator superfamily (MFS) profile domain-containing protein</fullName>
    </recommendedName>
</protein>
<reference evidence="8" key="3">
    <citation type="submission" date="2015-06" db="UniProtKB">
        <authorList>
            <consortium name="EnsemblMetazoa"/>
        </authorList>
    </citation>
    <scope>IDENTIFICATION</scope>
</reference>
<dbReference type="CTD" id="20195262"/>
<comment type="subcellular location">
    <subcellularLocation>
        <location evidence="1">Membrane</location>
        <topology evidence="1">Multi-pass membrane protein</topology>
    </subcellularLocation>
</comment>
<dbReference type="Pfam" id="PF00083">
    <property type="entry name" value="Sugar_tr"/>
    <property type="match status" value="1"/>
</dbReference>
<evidence type="ECO:0000313" key="9">
    <source>
        <dbReference type="Proteomes" id="UP000015101"/>
    </source>
</evidence>
<accession>T1EFB0</accession>
<dbReference type="PROSITE" id="PS50850">
    <property type="entry name" value="MFS"/>
    <property type="match status" value="1"/>
</dbReference>
<feature type="transmembrane region" description="Helical" evidence="5">
    <location>
        <begin position="115"/>
        <end position="133"/>
    </location>
</feature>
<evidence type="ECO:0000313" key="8">
    <source>
        <dbReference type="EnsemblMetazoa" id="HelroP111410"/>
    </source>
</evidence>
<dbReference type="Proteomes" id="UP000015101">
    <property type="component" value="Unassembled WGS sequence"/>
</dbReference>
<evidence type="ECO:0000256" key="2">
    <source>
        <dbReference type="ARBA" id="ARBA00022692"/>
    </source>
</evidence>
<dbReference type="InParanoid" id="T1EFB0"/>
<dbReference type="InterPro" id="IPR036259">
    <property type="entry name" value="MFS_trans_sf"/>
</dbReference>
<dbReference type="GeneID" id="20195262"/>
<reference evidence="7 9" key="2">
    <citation type="journal article" date="2013" name="Nature">
        <title>Insights into bilaterian evolution from three spiralian genomes.</title>
        <authorList>
            <person name="Simakov O."/>
            <person name="Marletaz F."/>
            <person name="Cho S.J."/>
            <person name="Edsinger-Gonzales E."/>
            <person name="Havlak P."/>
            <person name="Hellsten U."/>
            <person name="Kuo D.H."/>
            <person name="Larsson T."/>
            <person name="Lv J."/>
            <person name="Arendt D."/>
            <person name="Savage R."/>
            <person name="Osoegawa K."/>
            <person name="de Jong P."/>
            <person name="Grimwood J."/>
            <person name="Chapman J.A."/>
            <person name="Shapiro H."/>
            <person name="Aerts A."/>
            <person name="Otillar R.P."/>
            <person name="Terry A.Y."/>
            <person name="Boore J.L."/>
            <person name="Grigoriev I.V."/>
            <person name="Lindberg D.R."/>
            <person name="Seaver E.C."/>
            <person name="Weisblat D.A."/>
            <person name="Putnam N.H."/>
            <person name="Rokhsar D.S."/>
        </authorList>
    </citation>
    <scope>NUCLEOTIDE SEQUENCE</scope>
</reference>
<reference evidence="9" key="1">
    <citation type="submission" date="2012-12" db="EMBL/GenBank/DDBJ databases">
        <authorList>
            <person name="Hellsten U."/>
            <person name="Grimwood J."/>
            <person name="Chapman J.A."/>
            <person name="Shapiro H."/>
            <person name="Aerts A."/>
            <person name="Otillar R.P."/>
            <person name="Terry A.Y."/>
            <person name="Boore J.L."/>
            <person name="Simakov O."/>
            <person name="Marletaz F."/>
            <person name="Cho S.-J."/>
            <person name="Edsinger-Gonzales E."/>
            <person name="Havlak P."/>
            <person name="Kuo D.-H."/>
            <person name="Larsson T."/>
            <person name="Lv J."/>
            <person name="Arendt D."/>
            <person name="Savage R."/>
            <person name="Osoegawa K."/>
            <person name="de Jong P."/>
            <person name="Lindberg D.R."/>
            <person name="Seaver E.C."/>
            <person name="Weisblat D.A."/>
            <person name="Putnam N.H."/>
            <person name="Grigoriev I.V."/>
            <person name="Rokhsar D.S."/>
        </authorList>
    </citation>
    <scope>NUCLEOTIDE SEQUENCE</scope>
</reference>
<dbReference type="GO" id="GO:0022857">
    <property type="term" value="F:transmembrane transporter activity"/>
    <property type="evidence" value="ECO:0007669"/>
    <property type="project" value="InterPro"/>
</dbReference>
<feature type="transmembrane region" description="Helical" evidence="5">
    <location>
        <begin position="339"/>
        <end position="358"/>
    </location>
</feature>
<dbReference type="OMA" id="HATEMYP"/>
<sequence>MDVEEAFQVVGDYGRLQRHVFWSMAIPQIFIAWNHMLNVFVGSIPKFYCSQTLLRSTDTTIYVFDESEFTSIASEWDLVCDSAYKTDLAQSIFMAGLLAGNFIGGYIADTYGRKSVCYVGILGLFFLGCGSLAAPTFEYYILLRLAAGVAAGAYGLVSFTLPAELVGSSHRGYVNVVMSVAFAFGIFSLPILAFFVRDWRLLTFITSLPGLVGVYYYFYTPESPRWLLSQGRTEEAENTMLYIWDVNKPATHASSSSSKRIGSGHLVSWLDMIKSRNLLCITLNNMFTWFVGNILYYGLTLKMGDFNGNKYINVSIAGLVEVPASVVTLFLMDRYGRKPTYTHSLFVSSVMTFIITFLGSDGTFVSTLLALIGKTCISVSVCVCWMHATEMYPTNIRNKALSICSMFGRFGGVVAPLILTLGRSYQGLDFFIFASSCLLAAGISRKLPETLHKSLPETMEDMM</sequence>
<dbReference type="InterPro" id="IPR005829">
    <property type="entry name" value="Sugar_transporter_CS"/>
</dbReference>
<feature type="transmembrane region" description="Helical" evidence="5">
    <location>
        <begin position="201"/>
        <end position="219"/>
    </location>
</feature>
<feature type="transmembrane region" description="Helical" evidence="5">
    <location>
        <begin position="364"/>
        <end position="388"/>
    </location>
</feature>
<dbReference type="EnsemblMetazoa" id="HelroT111410">
    <property type="protein sequence ID" value="HelroP111410"/>
    <property type="gene ID" value="HelroG111410"/>
</dbReference>
<dbReference type="STRING" id="6412.T1EFB0"/>
<gene>
    <name evidence="8" type="primary">20195262</name>
    <name evidence="7" type="ORF">HELRODRAFT_111410</name>
</gene>
<evidence type="ECO:0000256" key="5">
    <source>
        <dbReference type="SAM" id="Phobius"/>
    </source>
</evidence>